<organism evidence="1 2">
    <name type="scientific">Wolfiporia cocos (strain MD-104)</name>
    <name type="common">Brown rot fungus</name>
    <dbReference type="NCBI Taxonomy" id="742152"/>
    <lineage>
        <taxon>Eukaryota</taxon>
        <taxon>Fungi</taxon>
        <taxon>Dikarya</taxon>
        <taxon>Basidiomycota</taxon>
        <taxon>Agaricomycotina</taxon>
        <taxon>Agaricomycetes</taxon>
        <taxon>Polyporales</taxon>
        <taxon>Phaeolaceae</taxon>
        <taxon>Wolfiporia</taxon>
    </lineage>
</organism>
<accession>A0A2H3J8S2</accession>
<dbReference type="AlphaFoldDB" id="A0A2H3J8S2"/>
<gene>
    <name evidence="1" type="ORF">WOLCODRAFT_136168</name>
</gene>
<keyword evidence="2" id="KW-1185">Reference proteome</keyword>
<evidence type="ECO:0000313" key="1">
    <source>
        <dbReference type="EMBL" id="PCH38321.1"/>
    </source>
</evidence>
<name>A0A2H3J8S2_WOLCO</name>
<evidence type="ECO:0000313" key="2">
    <source>
        <dbReference type="Proteomes" id="UP000218811"/>
    </source>
</evidence>
<reference evidence="1 2" key="1">
    <citation type="journal article" date="2012" name="Science">
        <title>The Paleozoic origin of enzymatic lignin decomposition reconstructed from 31 fungal genomes.</title>
        <authorList>
            <person name="Floudas D."/>
            <person name="Binder M."/>
            <person name="Riley R."/>
            <person name="Barry K."/>
            <person name="Blanchette R.A."/>
            <person name="Henrissat B."/>
            <person name="Martinez A.T."/>
            <person name="Otillar R."/>
            <person name="Spatafora J.W."/>
            <person name="Yadav J.S."/>
            <person name="Aerts A."/>
            <person name="Benoit I."/>
            <person name="Boyd A."/>
            <person name="Carlson A."/>
            <person name="Copeland A."/>
            <person name="Coutinho P.M."/>
            <person name="de Vries R.P."/>
            <person name="Ferreira P."/>
            <person name="Findley K."/>
            <person name="Foster B."/>
            <person name="Gaskell J."/>
            <person name="Glotzer D."/>
            <person name="Gorecki P."/>
            <person name="Heitman J."/>
            <person name="Hesse C."/>
            <person name="Hori C."/>
            <person name="Igarashi K."/>
            <person name="Jurgens J.A."/>
            <person name="Kallen N."/>
            <person name="Kersten P."/>
            <person name="Kohler A."/>
            <person name="Kuees U."/>
            <person name="Kumar T.K.A."/>
            <person name="Kuo A."/>
            <person name="LaButti K."/>
            <person name="Larrondo L.F."/>
            <person name="Lindquist E."/>
            <person name="Ling A."/>
            <person name="Lombard V."/>
            <person name="Lucas S."/>
            <person name="Lundell T."/>
            <person name="Martin R."/>
            <person name="McLaughlin D.J."/>
            <person name="Morgenstern I."/>
            <person name="Morin E."/>
            <person name="Murat C."/>
            <person name="Nagy L.G."/>
            <person name="Nolan M."/>
            <person name="Ohm R.A."/>
            <person name="Patyshakuliyeva A."/>
            <person name="Rokas A."/>
            <person name="Ruiz-Duenas F.J."/>
            <person name="Sabat G."/>
            <person name="Salamov A."/>
            <person name="Samejima M."/>
            <person name="Schmutz J."/>
            <person name="Slot J.C."/>
            <person name="St John F."/>
            <person name="Stenlid J."/>
            <person name="Sun H."/>
            <person name="Sun S."/>
            <person name="Syed K."/>
            <person name="Tsang A."/>
            <person name="Wiebenga A."/>
            <person name="Young D."/>
            <person name="Pisabarro A."/>
            <person name="Eastwood D.C."/>
            <person name="Martin F."/>
            <person name="Cullen D."/>
            <person name="Grigoriev I.V."/>
            <person name="Hibbett D.S."/>
        </authorList>
    </citation>
    <scope>NUCLEOTIDE SEQUENCE [LARGE SCALE GENOMIC DNA]</scope>
    <source>
        <strain evidence="1 2">MD-104</strain>
    </source>
</reference>
<proteinExistence type="predicted"/>
<dbReference type="Proteomes" id="UP000218811">
    <property type="component" value="Unassembled WGS sequence"/>
</dbReference>
<dbReference type="EMBL" id="KB467942">
    <property type="protein sequence ID" value="PCH38321.1"/>
    <property type="molecule type" value="Genomic_DNA"/>
</dbReference>
<protein>
    <submittedName>
        <fullName evidence="1">Uncharacterized protein</fullName>
    </submittedName>
</protein>
<sequence>MVDRTTCTQMDEMDLQIVYTSHDLDAIMTWRQALNFAHKQNLPQGSSWRVATEDEKAMVSDLHAGQLSEKARTVYEQQPLWCCAYCNSTDGYKQRLQAVVAHQKDGHPQAVSSTVGSGDIYLHPDGKRQSPFAVFMKAEGSSPIEPQIIRLGSDYILLCPKF</sequence>